<sequence length="71" mass="7593">MEARAAAGADAAVAVTTSFTTSGSHDPPSTYHVVYYAVRGVLLECSIYMEGSDADQVRQVAARTLQRLRAM</sequence>
<accession>A0A7I7NK16</accession>
<dbReference type="KEGG" id="mlj:MLAC_19430"/>
<gene>
    <name evidence="1" type="ORF">MLAC_19430</name>
</gene>
<organism evidence="1 2">
    <name type="scientific">Mycobacterium lacus</name>
    <dbReference type="NCBI Taxonomy" id="169765"/>
    <lineage>
        <taxon>Bacteria</taxon>
        <taxon>Bacillati</taxon>
        <taxon>Actinomycetota</taxon>
        <taxon>Actinomycetes</taxon>
        <taxon>Mycobacteriales</taxon>
        <taxon>Mycobacteriaceae</taxon>
        <taxon>Mycobacterium</taxon>
    </lineage>
</organism>
<keyword evidence="2" id="KW-1185">Reference proteome</keyword>
<reference evidence="1 2" key="1">
    <citation type="journal article" date="2019" name="Emerg. Microbes Infect.">
        <title>Comprehensive subspecies identification of 175 nontuberculous mycobacteria species based on 7547 genomic profiles.</title>
        <authorList>
            <person name="Matsumoto Y."/>
            <person name="Kinjo T."/>
            <person name="Motooka D."/>
            <person name="Nabeya D."/>
            <person name="Jung N."/>
            <person name="Uechi K."/>
            <person name="Horii T."/>
            <person name="Iida T."/>
            <person name="Fujita J."/>
            <person name="Nakamura S."/>
        </authorList>
    </citation>
    <scope>NUCLEOTIDE SEQUENCE [LARGE SCALE GENOMIC DNA]</scope>
    <source>
        <strain evidence="1 2">JCM 15657</strain>
    </source>
</reference>
<name>A0A7I7NK16_9MYCO</name>
<protein>
    <submittedName>
        <fullName evidence="1">Uncharacterized protein</fullName>
    </submittedName>
</protein>
<evidence type="ECO:0000313" key="1">
    <source>
        <dbReference type="EMBL" id="BBX96649.1"/>
    </source>
</evidence>
<evidence type="ECO:0000313" key="2">
    <source>
        <dbReference type="Proteomes" id="UP000466396"/>
    </source>
</evidence>
<dbReference type="AlphaFoldDB" id="A0A7I7NK16"/>
<dbReference type="Proteomes" id="UP000466396">
    <property type="component" value="Chromosome"/>
</dbReference>
<proteinExistence type="predicted"/>
<dbReference type="EMBL" id="AP022581">
    <property type="protein sequence ID" value="BBX96649.1"/>
    <property type="molecule type" value="Genomic_DNA"/>
</dbReference>